<organism evidence="1 2">
    <name type="scientific">Brachionus plicatilis</name>
    <name type="common">Marine rotifer</name>
    <name type="synonym">Brachionus muelleri</name>
    <dbReference type="NCBI Taxonomy" id="10195"/>
    <lineage>
        <taxon>Eukaryota</taxon>
        <taxon>Metazoa</taxon>
        <taxon>Spiralia</taxon>
        <taxon>Gnathifera</taxon>
        <taxon>Rotifera</taxon>
        <taxon>Eurotatoria</taxon>
        <taxon>Monogononta</taxon>
        <taxon>Pseudotrocha</taxon>
        <taxon>Ploima</taxon>
        <taxon>Brachionidae</taxon>
        <taxon>Brachionus</taxon>
    </lineage>
</organism>
<reference evidence="1 2" key="1">
    <citation type="journal article" date="2018" name="Sci. Rep.">
        <title>Genomic signatures of local adaptation to the degree of environmental predictability in rotifers.</title>
        <authorList>
            <person name="Franch-Gras L."/>
            <person name="Hahn C."/>
            <person name="Garcia-Roger E.M."/>
            <person name="Carmona M.J."/>
            <person name="Serra M."/>
            <person name="Gomez A."/>
        </authorList>
    </citation>
    <scope>NUCLEOTIDE SEQUENCE [LARGE SCALE GENOMIC DNA]</scope>
    <source>
        <strain evidence="1">HYR1</strain>
    </source>
</reference>
<protein>
    <submittedName>
        <fullName evidence="1">Uncharacterized protein</fullName>
    </submittedName>
</protein>
<proteinExistence type="predicted"/>
<dbReference type="AlphaFoldDB" id="A0A3M7Q5K7"/>
<evidence type="ECO:0000313" key="2">
    <source>
        <dbReference type="Proteomes" id="UP000276133"/>
    </source>
</evidence>
<gene>
    <name evidence="1" type="ORF">BpHYR1_032516</name>
</gene>
<evidence type="ECO:0000313" key="1">
    <source>
        <dbReference type="EMBL" id="RNA06238.1"/>
    </source>
</evidence>
<sequence length="114" mass="12919">MNAAHFAQFLERLVYVSDSEAFAGIICRSSFFFAGLPLLRGLVVVNGRVLDRGWRGDQIFARILTVFGFWCENKANASLRHGDRIGLVRAPARSHRRRRYGYRSGRIGHVLCHG</sequence>
<name>A0A3M7Q5K7_BRAPC</name>
<dbReference type="EMBL" id="REGN01007455">
    <property type="protein sequence ID" value="RNA06238.1"/>
    <property type="molecule type" value="Genomic_DNA"/>
</dbReference>
<comment type="caution">
    <text evidence="1">The sequence shown here is derived from an EMBL/GenBank/DDBJ whole genome shotgun (WGS) entry which is preliminary data.</text>
</comment>
<dbReference type="Proteomes" id="UP000276133">
    <property type="component" value="Unassembled WGS sequence"/>
</dbReference>
<accession>A0A3M7Q5K7</accession>
<keyword evidence="2" id="KW-1185">Reference proteome</keyword>